<dbReference type="GeneID" id="123159291"/>
<dbReference type="GO" id="GO:0005886">
    <property type="term" value="C:plasma membrane"/>
    <property type="evidence" value="ECO:0007669"/>
    <property type="project" value="UniProtKB-SubCell"/>
</dbReference>
<gene>
    <name evidence="8" type="primary">LOC123159291</name>
</gene>
<sequence>MKLAGSQRRGGGLSRTLKEHRARLYIIKRCVVMLLRWHD</sequence>
<evidence type="ECO:0000256" key="5">
    <source>
        <dbReference type="ARBA" id="ARBA00022989"/>
    </source>
</evidence>
<dbReference type="Proteomes" id="UP000019116">
    <property type="component" value="Chromosome 7B"/>
</dbReference>
<dbReference type="Gramene" id="TraesCS7B03G1173900.1">
    <property type="protein sequence ID" value="TraesCS7B03G1173900.1.CDS1"/>
    <property type="gene ID" value="TraesCS7B03G1173900"/>
</dbReference>
<dbReference type="Pfam" id="PF08137">
    <property type="entry name" value="DVL"/>
    <property type="match status" value="1"/>
</dbReference>
<dbReference type="GO" id="GO:0048367">
    <property type="term" value="P:shoot system development"/>
    <property type="evidence" value="ECO:0007669"/>
    <property type="project" value="UniProtKB-ARBA"/>
</dbReference>
<evidence type="ECO:0000256" key="4">
    <source>
        <dbReference type="ARBA" id="ARBA00022692"/>
    </source>
</evidence>
<comment type="similarity">
    <text evidence="7">Belongs to the DVL/RTFL small polypeptides family.</text>
</comment>
<dbReference type="Gramene" id="TraesCS7B02G432600.1">
    <property type="protein sequence ID" value="TraesCS7B02G432600.1.cds1"/>
    <property type="gene ID" value="TraesCS7B02G432600"/>
</dbReference>
<keyword evidence="2" id="KW-0217">Developmental protein</keyword>
<dbReference type="AlphaFoldDB" id="A0A3B6SP26"/>
<evidence type="ECO:0000256" key="6">
    <source>
        <dbReference type="ARBA" id="ARBA00023136"/>
    </source>
</evidence>
<protein>
    <submittedName>
        <fullName evidence="8">Uncharacterized protein</fullName>
    </submittedName>
</protein>
<dbReference type="OrthoDB" id="602011at2759"/>
<dbReference type="PANTHER" id="PTHR33102">
    <property type="entry name" value="DVL19-RELATED-RELATED"/>
    <property type="match status" value="1"/>
</dbReference>
<evidence type="ECO:0000256" key="2">
    <source>
        <dbReference type="ARBA" id="ARBA00022473"/>
    </source>
</evidence>
<dbReference type="InterPro" id="IPR012552">
    <property type="entry name" value="DVL"/>
</dbReference>
<evidence type="ECO:0000313" key="8">
    <source>
        <dbReference type="EnsemblPlants" id="TraesCS7B02G432600.1.cds1"/>
    </source>
</evidence>
<organism evidence="8">
    <name type="scientific">Triticum aestivum</name>
    <name type="common">Wheat</name>
    <dbReference type="NCBI Taxonomy" id="4565"/>
    <lineage>
        <taxon>Eukaryota</taxon>
        <taxon>Viridiplantae</taxon>
        <taxon>Streptophyta</taxon>
        <taxon>Embryophyta</taxon>
        <taxon>Tracheophyta</taxon>
        <taxon>Spermatophyta</taxon>
        <taxon>Magnoliopsida</taxon>
        <taxon>Liliopsida</taxon>
        <taxon>Poales</taxon>
        <taxon>Poaceae</taxon>
        <taxon>BOP clade</taxon>
        <taxon>Pooideae</taxon>
        <taxon>Triticodae</taxon>
        <taxon>Triticeae</taxon>
        <taxon>Triticinae</taxon>
        <taxon>Triticum</taxon>
    </lineage>
</organism>
<evidence type="ECO:0000256" key="1">
    <source>
        <dbReference type="ARBA" id="ARBA00004162"/>
    </source>
</evidence>
<keyword evidence="6" id="KW-0472">Membrane</keyword>
<keyword evidence="3" id="KW-1003">Cell membrane</keyword>
<dbReference type="RefSeq" id="XP_044433056.1">
    <property type="nucleotide sequence ID" value="XM_044577121.1"/>
</dbReference>
<accession>A0A3B6SP26</accession>
<dbReference type="EnsemblPlants" id="TraesCS7B02G432600.1">
    <property type="protein sequence ID" value="TraesCS7B02G432600.1.cds1"/>
    <property type="gene ID" value="TraesCS7B02G432600"/>
</dbReference>
<dbReference type="GO" id="GO:0008285">
    <property type="term" value="P:negative regulation of cell population proliferation"/>
    <property type="evidence" value="ECO:0007669"/>
    <property type="project" value="InterPro"/>
</dbReference>
<keyword evidence="9" id="KW-1185">Reference proteome</keyword>
<dbReference type="InterPro" id="IPR051525">
    <property type="entry name" value="DVL_RTFL_regulatory"/>
</dbReference>
<comment type="subcellular location">
    <subcellularLocation>
        <location evidence="1">Cell membrane</location>
        <topology evidence="1">Single-pass membrane protein</topology>
    </subcellularLocation>
</comment>
<reference evidence="8" key="2">
    <citation type="submission" date="2018-10" db="UniProtKB">
        <authorList>
            <consortium name="EnsemblPlants"/>
        </authorList>
    </citation>
    <scope>IDENTIFICATION</scope>
</reference>
<dbReference type="Gramene" id="TraesCLE_scaffold_096193_01G000100.1">
    <property type="protein sequence ID" value="TraesCLE_scaffold_096193_01G000100.1"/>
    <property type="gene ID" value="TraesCLE_scaffold_096193_01G000100"/>
</dbReference>
<proteinExistence type="inferred from homology"/>
<keyword evidence="5" id="KW-1133">Transmembrane helix</keyword>
<evidence type="ECO:0000256" key="3">
    <source>
        <dbReference type="ARBA" id="ARBA00022475"/>
    </source>
</evidence>
<reference evidence="8" key="1">
    <citation type="submission" date="2018-08" db="EMBL/GenBank/DDBJ databases">
        <authorList>
            <person name="Rossello M."/>
        </authorList>
    </citation>
    <scope>NUCLEOTIDE SEQUENCE [LARGE SCALE GENOMIC DNA]</scope>
    <source>
        <strain evidence="8">cv. Chinese Spring</strain>
    </source>
</reference>
<keyword evidence="4" id="KW-0812">Transmembrane</keyword>
<name>A0A3B6SP26_WHEAT</name>
<evidence type="ECO:0000313" key="9">
    <source>
        <dbReference type="Proteomes" id="UP000019116"/>
    </source>
</evidence>
<evidence type="ECO:0000256" key="7">
    <source>
        <dbReference type="ARBA" id="ARBA00024340"/>
    </source>
</evidence>